<dbReference type="AlphaFoldDB" id="A0A914QFT5"/>
<keyword evidence="1" id="KW-1185">Reference proteome</keyword>
<organism evidence="1 2">
    <name type="scientific">Panagrolaimus davidi</name>
    <dbReference type="NCBI Taxonomy" id="227884"/>
    <lineage>
        <taxon>Eukaryota</taxon>
        <taxon>Metazoa</taxon>
        <taxon>Ecdysozoa</taxon>
        <taxon>Nematoda</taxon>
        <taxon>Chromadorea</taxon>
        <taxon>Rhabditida</taxon>
        <taxon>Tylenchina</taxon>
        <taxon>Panagrolaimomorpha</taxon>
        <taxon>Panagrolaimoidea</taxon>
        <taxon>Panagrolaimidae</taxon>
        <taxon>Panagrolaimus</taxon>
    </lineage>
</organism>
<sequence length="311" mass="36874">MDKPEAEEKKLIFDEHNAHSFINECGKVTQLIERFHWFGEPEKLPHEITCSHLIHYTENDFAQNIGFNNSDFFCFKTQKWDPFNKDNDHYFVWWAALVPDGWDKGINRENPELQKFFKKRFCNSPAFKGESLCGPIGFIVPWKNILEEYAKSREKKFSQIQLKTFGTFFYSREIMYAIIVCIENDIITYRDEDGNEKEFSSIGEETEAFRRTNNSNESFIWKLYSTNDWYPSGHTDRPNGTWDHLSFAFYFPNKNNTLNIPPNLCHIKTKTASERRPHSRAYFASRNSKEMEPDFEIVNKLIDKINQKANY</sequence>
<evidence type="ECO:0000313" key="1">
    <source>
        <dbReference type="Proteomes" id="UP000887578"/>
    </source>
</evidence>
<accession>A0A914QFT5</accession>
<reference evidence="2" key="1">
    <citation type="submission" date="2022-11" db="UniProtKB">
        <authorList>
            <consortium name="WormBaseParasite"/>
        </authorList>
    </citation>
    <scope>IDENTIFICATION</scope>
</reference>
<protein>
    <submittedName>
        <fullName evidence="2">Uncharacterized protein</fullName>
    </submittedName>
</protein>
<dbReference type="Proteomes" id="UP000887578">
    <property type="component" value="Unplaced"/>
</dbReference>
<proteinExistence type="predicted"/>
<name>A0A914QFT5_9BILA</name>
<dbReference type="WBParaSite" id="PDA_v2.g30577.t1">
    <property type="protein sequence ID" value="PDA_v2.g30577.t1"/>
    <property type="gene ID" value="PDA_v2.g30577"/>
</dbReference>
<evidence type="ECO:0000313" key="2">
    <source>
        <dbReference type="WBParaSite" id="PDA_v2.g30577.t1"/>
    </source>
</evidence>